<proteinExistence type="predicted"/>
<name>B6VYM6_9BACT</name>
<evidence type="ECO:0000313" key="1">
    <source>
        <dbReference type="EMBL" id="EEB25142.1"/>
    </source>
</evidence>
<reference evidence="1 2" key="2">
    <citation type="submission" date="2008-10" db="EMBL/GenBank/DDBJ databases">
        <authorList>
            <person name="Fulton L."/>
            <person name="Clifton S."/>
            <person name="Fulton B."/>
            <person name="Xu J."/>
            <person name="Minx P."/>
            <person name="Pepin K.H."/>
            <person name="Johnson M."/>
            <person name="Thiruvilangam P."/>
            <person name="Bhonagiri V."/>
            <person name="Nash W.E."/>
            <person name="Mardis E.R."/>
            <person name="Wilson R.K."/>
        </authorList>
    </citation>
    <scope>NUCLEOTIDE SEQUENCE [LARGE SCALE GENOMIC DNA]</scope>
    <source>
        <strain evidence="1 2">DSM 17855</strain>
    </source>
</reference>
<protein>
    <submittedName>
        <fullName evidence="1">Uncharacterized protein</fullName>
    </submittedName>
</protein>
<gene>
    <name evidence="1" type="ORF">BACDOR_02389</name>
</gene>
<sequence length="45" mass="5311">MESENKIEVMPFIKRMAENNLSNLDTPGYGQYIISVFQLHFVYRS</sequence>
<evidence type="ECO:0000313" key="2">
    <source>
        <dbReference type="Proteomes" id="UP000004849"/>
    </source>
</evidence>
<dbReference type="EMBL" id="ABWZ01000046">
    <property type="protein sequence ID" value="EEB25142.1"/>
    <property type="molecule type" value="Genomic_DNA"/>
</dbReference>
<accession>B6VYM6</accession>
<dbReference type="Proteomes" id="UP000004849">
    <property type="component" value="Unassembled WGS sequence"/>
</dbReference>
<reference evidence="1 2" key="1">
    <citation type="submission" date="2008-10" db="EMBL/GenBank/DDBJ databases">
        <title>Draft genome sequence of Bacteroides dorei (DSM 17855).</title>
        <authorList>
            <person name="Sudarsanam P."/>
            <person name="Ley R."/>
            <person name="Guruge J."/>
            <person name="Turnbaugh P.J."/>
            <person name="Mahowald M."/>
            <person name="Liep D."/>
            <person name="Gordon J."/>
        </authorList>
    </citation>
    <scope>NUCLEOTIDE SEQUENCE [LARGE SCALE GENOMIC DNA]</scope>
    <source>
        <strain evidence="1 2">DSM 17855</strain>
    </source>
</reference>
<dbReference type="HOGENOM" id="CLU_3196025_0_0_10"/>
<dbReference type="AlphaFoldDB" id="B6VYM6"/>
<organism evidence="1 2">
    <name type="scientific">Phocaeicola dorei DSM 17855</name>
    <dbReference type="NCBI Taxonomy" id="483217"/>
    <lineage>
        <taxon>Bacteria</taxon>
        <taxon>Pseudomonadati</taxon>
        <taxon>Bacteroidota</taxon>
        <taxon>Bacteroidia</taxon>
        <taxon>Bacteroidales</taxon>
        <taxon>Bacteroidaceae</taxon>
        <taxon>Phocaeicola</taxon>
    </lineage>
</organism>